<comment type="function">
    <text evidence="2">Membrane-anchoring subunit of succinate dehydrogenase (SDH).</text>
</comment>
<keyword evidence="9" id="KW-0349">Heme</keyword>
<evidence type="ECO:0000313" key="17">
    <source>
        <dbReference type="EMBL" id="MBY5630856.1"/>
    </source>
</evidence>
<feature type="transmembrane region" description="Helical" evidence="16">
    <location>
        <begin position="96"/>
        <end position="122"/>
    </location>
</feature>
<dbReference type="SUPFAM" id="SSF81343">
    <property type="entry name" value="Fumarate reductase respiratory complex transmembrane subunits"/>
    <property type="match status" value="1"/>
</dbReference>
<dbReference type="InterPro" id="IPR000701">
    <property type="entry name" value="SuccDH_FuR_B_TM-su"/>
</dbReference>
<dbReference type="NCBIfam" id="TIGR02968">
    <property type="entry name" value="succ_dehyd_anc"/>
    <property type="match status" value="1"/>
</dbReference>
<comment type="cofactor">
    <cofactor evidence="1">
        <name>heme</name>
        <dbReference type="ChEBI" id="CHEBI:30413"/>
    </cofactor>
</comment>
<comment type="pathway">
    <text evidence="4">Carbohydrate metabolism; tricarboxylic acid cycle.</text>
</comment>
<evidence type="ECO:0000256" key="2">
    <source>
        <dbReference type="ARBA" id="ARBA00004050"/>
    </source>
</evidence>
<evidence type="ECO:0000256" key="6">
    <source>
        <dbReference type="ARBA" id="ARBA00019425"/>
    </source>
</evidence>
<keyword evidence="15 16" id="KW-0472">Membrane</keyword>
<evidence type="ECO:0000256" key="1">
    <source>
        <dbReference type="ARBA" id="ARBA00001971"/>
    </source>
</evidence>
<accession>A0AAJ1ABY6</accession>
<keyword evidence="7" id="KW-0813">Transport</keyword>
<reference evidence="17" key="1">
    <citation type="submission" date="2020-04" db="EMBL/GenBank/DDBJ databases">
        <title>Global-level population genomics supports evidence of horizontal gene transfer on evolution of Rhizobia in Lentils.</title>
        <authorList>
            <person name="Gai Y."/>
            <person name="Cook D."/>
            <person name="Riely B."/>
        </authorList>
    </citation>
    <scope>NUCLEOTIDE SEQUENCE</scope>
    <source>
        <strain evidence="17">Derici101B</strain>
    </source>
</reference>
<dbReference type="InterPro" id="IPR034804">
    <property type="entry name" value="SQR/QFR_C/D"/>
</dbReference>
<dbReference type="AlphaFoldDB" id="A0AAJ1ABY6"/>
<evidence type="ECO:0000256" key="4">
    <source>
        <dbReference type="ARBA" id="ARBA00005163"/>
    </source>
</evidence>
<evidence type="ECO:0000256" key="5">
    <source>
        <dbReference type="ARBA" id="ARBA00011558"/>
    </source>
</evidence>
<dbReference type="GO" id="GO:0020037">
    <property type="term" value="F:heme binding"/>
    <property type="evidence" value="ECO:0007669"/>
    <property type="project" value="InterPro"/>
</dbReference>
<evidence type="ECO:0000256" key="8">
    <source>
        <dbReference type="ARBA" id="ARBA00022532"/>
    </source>
</evidence>
<evidence type="ECO:0000256" key="11">
    <source>
        <dbReference type="ARBA" id="ARBA00022723"/>
    </source>
</evidence>
<keyword evidence="13 16" id="KW-1133">Transmembrane helix</keyword>
<evidence type="ECO:0000256" key="12">
    <source>
        <dbReference type="ARBA" id="ARBA00022982"/>
    </source>
</evidence>
<evidence type="ECO:0000313" key="18">
    <source>
        <dbReference type="Proteomes" id="UP000825699"/>
    </source>
</evidence>
<sequence length="127" mass="13853">MTTPLGRVRGLGSANGGTKAYVLKQASGIAIGVLTPYIVGLGIYLFGRDRDFLVLSVGSFWVGPPLLAFVILSAIHMDIGMRTIIEDYVHGHMRKLALLFLNSAFTWSVCLLCVFAILLMMFETASR</sequence>
<evidence type="ECO:0000256" key="7">
    <source>
        <dbReference type="ARBA" id="ARBA00022448"/>
    </source>
</evidence>
<dbReference type="GO" id="GO:0016020">
    <property type="term" value="C:membrane"/>
    <property type="evidence" value="ECO:0007669"/>
    <property type="project" value="UniProtKB-SubCell"/>
</dbReference>
<comment type="caution">
    <text evidence="17">The sequence shown here is derived from an EMBL/GenBank/DDBJ whole genome shotgun (WGS) entry which is preliminary data.</text>
</comment>
<feature type="transmembrane region" description="Helical" evidence="16">
    <location>
        <begin position="21"/>
        <end position="46"/>
    </location>
</feature>
<evidence type="ECO:0000256" key="16">
    <source>
        <dbReference type="SAM" id="Phobius"/>
    </source>
</evidence>
<evidence type="ECO:0000256" key="13">
    <source>
        <dbReference type="ARBA" id="ARBA00022989"/>
    </source>
</evidence>
<dbReference type="GO" id="GO:0046872">
    <property type="term" value="F:metal ion binding"/>
    <property type="evidence" value="ECO:0007669"/>
    <property type="project" value="UniProtKB-KW"/>
</dbReference>
<dbReference type="InterPro" id="IPR014312">
    <property type="entry name" value="Succ_DH_anchor"/>
</dbReference>
<evidence type="ECO:0000256" key="9">
    <source>
        <dbReference type="ARBA" id="ARBA00022617"/>
    </source>
</evidence>
<dbReference type="RefSeq" id="WP_025395796.1">
    <property type="nucleotide sequence ID" value="NZ_JAAXEB010000005.1"/>
</dbReference>
<feature type="transmembrane region" description="Helical" evidence="16">
    <location>
        <begin position="52"/>
        <end position="75"/>
    </location>
</feature>
<name>A0AAJ1ABY6_RHILE</name>
<keyword evidence="14" id="KW-0408">Iron</keyword>
<dbReference type="Pfam" id="PF01127">
    <property type="entry name" value="Sdh_cyt"/>
    <property type="match status" value="1"/>
</dbReference>
<proteinExistence type="predicted"/>
<comment type="subunit">
    <text evidence="5">Part of an enzyme complex containing four subunits: a flavoprotein, an iron-sulfur protein, plus two membrane-anchoring proteins, SdhC and SdhD.</text>
</comment>
<keyword evidence="10 16" id="KW-0812">Transmembrane</keyword>
<evidence type="ECO:0000256" key="10">
    <source>
        <dbReference type="ARBA" id="ARBA00022692"/>
    </source>
</evidence>
<keyword evidence="11" id="KW-0479">Metal-binding</keyword>
<organism evidence="17 18">
    <name type="scientific">Rhizobium leguminosarum</name>
    <dbReference type="NCBI Taxonomy" id="384"/>
    <lineage>
        <taxon>Bacteria</taxon>
        <taxon>Pseudomonadati</taxon>
        <taxon>Pseudomonadota</taxon>
        <taxon>Alphaproteobacteria</taxon>
        <taxon>Hyphomicrobiales</taxon>
        <taxon>Rhizobiaceae</taxon>
        <taxon>Rhizobium/Agrobacterium group</taxon>
        <taxon>Rhizobium</taxon>
    </lineage>
</organism>
<dbReference type="EMBL" id="JAAXEP010000012">
    <property type="protein sequence ID" value="MBY5630856.1"/>
    <property type="molecule type" value="Genomic_DNA"/>
</dbReference>
<evidence type="ECO:0000256" key="14">
    <source>
        <dbReference type="ARBA" id="ARBA00023004"/>
    </source>
</evidence>
<dbReference type="GO" id="GO:0006099">
    <property type="term" value="P:tricarboxylic acid cycle"/>
    <property type="evidence" value="ECO:0007669"/>
    <property type="project" value="UniProtKB-KW"/>
</dbReference>
<keyword evidence="12" id="KW-0249">Electron transport</keyword>
<keyword evidence="8" id="KW-0816">Tricarboxylic acid cycle</keyword>
<evidence type="ECO:0000256" key="15">
    <source>
        <dbReference type="ARBA" id="ARBA00023136"/>
    </source>
</evidence>
<dbReference type="Gene3D" id="1.20.1300.10">
    <property type="entry name" value="Fumarate reductase/succinate dehydrogenase, transmembrane subunit"/>
    <property type="match status" value="1"/>
</dbReference>
<gene>
    <name evidence="17" type="primary">sdhD</name>
    <name evidence="17" type="ORF">HFO42_22515</name>
</gene>
<evidence type="ECO:0000256" key="3">
    <source>
        <dbReference type="ARBA" id="ARBA00004141"/>
    </source>
</evidence>
<comment type="subcellular location">
    <subcellularLocation>
        <location evidence="3">Membrane</location>
        <topology evidence="3">Multi-pass membrane protein</topology>
    </subcellularLocation>
</comment>
<dbReference type="Proteomes" id="UP000825699">
    <property type="component" value="Unassembled WGS sequence"/>
</dbReference>
<protein>
    <recommendedName>
        <fullName evidence="6">Succinate dehydrogenase hydrophobic membrane anchor subunit</fullName>
    </recommendedName>
</protein>